<dbReference type="EMBL" id="JAKELL010000004">
    <property type="protein sequence ID" value="KAH8999037.1"/>
    <property type="molecule type" value="Genomic_DNA"/>
</dbReference>
<comment type="function">
    <text evidence="3">Regulates mitochondrial small subunit maturation by controlling 15S rRNA 5'-end processing. Localizes to the 5' precursor of the 15S rRNA in a position that is subsequently occupied by mS47 in the mature yeast mtSSU. Uses structure and sequence-specific RNA recognition, binding to a single-stranded region of the precursor and specifically recognizing bases -6 to -1. The exchange of Ccm1 for mS47 is coupled to the irreversible removal of precursor rRNA that is accompanied by conformational changes of the mitoribosomal proteins uS5m and mS26. These conformational changes signal completion of 5'-end rRNA processing through protection of the mature 5'-end of the 15S rRNA and stabilization of mS47. The removal of the 5' precursor together with the dissociation of Ccm1 may be catalyzed by the 5'-3' exoribonuclease Pet127. Involved in the specific removal of group I introns in mitochondrial encoded transcripts.</text>
</comment>
<protein>
    <recommendedName>
        <fullName evidence="9">Pentatricopeptide repeat-containing protein</fullName>
    </recommendedName>
</protein>
<dbReference type="Pfam" id="PF01535">
    <property type="entry name" value="PPR"/>
    <property type="match status" value="1"/>
</dbReference>
<dbReference type="PANTHER" id="PTHR47447">
    <property type="entry name" value="OS03G0856100 PROTEIN"/>
    <property type="match status" value="1"/>
</dbReference>
<dbReference type="PROSITE" id="PS51375">
    <property type="entry name" value="PPR"/>
    <property type="match status" value="1"/>
</dbReference>
<comment type="caution">
    <text evidence="7">The sequence shown here is derived from an EMBL/GenBank/DDBJ whole genome shotgun (WGS) entry which is preliminary data.</text>
</comment>
<organism evidence="7 8">
    <name type="scientific">Lactarius akahatsu</name>
    <dbReference type="NCBI Taxonomy" id="416441"/>
    <lineage>
        <taxon>Eukaryota</taxon>
        <taxon>Fungi</taxon>
        <taxon>Dikarya</taxon>
        <taxon>Basidiomycota</taxon>
        <taxon>Agaricomycotina</taxon>
        <taxon>Agaricomycetes</taxon>
        <taxon>Russulales</taxon>
        <taxon>Russulaceae</taxon>
        <taxon>Lactarius</taxon>
    </lineage>
</organism>
<evidence type="ECO:0000256" key="3">
    <source>
        <dbReference type="ARBA" id="ARBA00044493"/>
    </source>
</evidence>
<sequence length="571" mass="64117">MLSVPLCPSRIFATSSSRLYPRKLSRAFTTLNELPPTASPTKPRPPPPPRAPNSTHSTDASKRPQTVQPLSKRRHILQPYELSKRLIELCERGDVYLALNVLQHAPKNAQNVKVWNTLIQKCMKAEKYKLAFHVFVDMKRRGFIPNIRTYATMMRGYAAVEDWQPLAKQLGFVHSIYGQLLQRLKTSNDLAEDRTSGTGVTSLVQYPIALYISILGKAENYQKALDVFHELDTNGPLAPHPKIYSALLSLSADRVGTDDMEATTQAVSDAKYVWRRLVRSLDKQPKQYIESRSVDAIIKVLSRGDKSDHELMFDILRDICGLPRPGEDRPPPPPKVEPNMFILNETLDGCVTAGRPEMTIHYAQIVMDSPELRPILRMWHLAKLLRAHTVLASKGPASPARSENAAAWIEWFMAQGREDGVQSKYSFNTALGLCHLCEDMQSALRIARAVLEGPTRGSSISVQAWTYILRLAIVAPPDDKRRCLDLLARHNTVLDVWEPKSAIDRFEKKDYVTLARCIVQLLQTPLALPGSDAGDGLDVNAETWSDLRRRAKLFLETQPLGLPLSSKVDLL</sequence>
<feature type="region of interest" description="Disordered" evidence="6">
    <location>
        <begin position="30"/>
        <end position="74"/>
    </location>
</feature>
<evidence type="ECO:0000313" key="8">
    <source>
        <dbReference type="Proteomes" id="UP001201163"/>
    </source>
</evidence>
<dbReference type="PANTHER" id="PTHR47447:SF17">
    <property type="entry name" value="OS12G0638900 PROTEIN"/>
    <property type="match status" value="1"/>
</dbReference>
<feature type="repeat" description="PPR" evidence="5">
    <location>
        <begin position="111"/>
        <end position="145"/>
    </location>
</feature>
<proteinExistence type="inferred from homology"/>
<feature type="compositionally biased region" description="Polar residues" evidence="6">
    <location>
        <begin position="53"/>
        <end position="69"/>
    </location>
</feature>
<evidence type="ECO:0008006" key="9">
    <source>
        <dbReference type="Google" id="ProtNLM"/>
    </source>
</evidence>
<comment type="subunit">
    <text evidence="4">Binds to mitochondrial small subunit 15S rRNA.</text>
</comment>
<evidence type="ECO:0000313" key="7">
    <source>
        <dbReference type="EMBL" id="KAH8999037.1"/>
    </source>
</evidence>
<feature type="compositionally biased region" description="Pro residues" evidence="6">
    <location>
        <begin position="42"/>
        <end position="51"/>
    </location>
</feature>
<dbReference type="NCBIfam" id="TIGR00756">
    <property type="entry name" value="PPR"/>
    <property type="match status" value="1"/>
</dbReference>
<dbReference type="Gene3D" id="1.25.40.10">
    <property type="entry name" value="Tetratricopeptide repeat domain"/>
    <property type="match status" value="2"/>
</dbReference>
<dbReference type="InterPro" id="IPR002885">
    <property type="entry name" value="PPR_rpt"/>
</dbReference>
<evidence type="ECO:0000256" key="2">
    <source>
        <dbReference type="ARBA" id="ARBA00022737"/>
    </source>
</evidence>
<evidence type="ECO:0000256" key="5">
    <source>
        <dbReference type="PROSITE-ProRule" id="PRU00708"/>
    </source>
</evidence>
<comment type="similarity">
    <text evidence="1">Belongs to the CCM1 family.</text>
</comment>
<keyword evidence="2" id="KW-0677">Repeat</keyword>
<dbReference type="Proteomes" id="UP001201163">
    <property type="component" value="Unassembled WGS sequence"/>
</dbReference>
<gene>
    <name evidence="7" type="ORF">EDB92DRAFT_2111135</name>
</gene>
<evidence type="ECO:0000256" key="4">
    <source>
        <dbReference type="ARBA" id="ARBA00044511"/>
    </source>
</evidence>
<keyword evidence="8" id="KW-1185">Reference proteome</keyword>
<reference evidence="7" key="1">
    <citation type="submission" date="2022-01" db="EMBL/GenBank/DDBJ databases">
        <title>Comparative genomics reveals a dynamic genome evolution in the ectomycorrhizal milk-cap (Lactarius) mushrooms.</title>
        <authorList>
            <consortium name="DOE Joint Genome Institute"/>
            <person name="Lebreton A."/>
            <person name="Tang N."/>
            <person name="Kuo A."/>
            <person name="LaButti K."/>
            <person name="Drula E."/>
            <person name="Barry K."/>
            <person name="Clum A."/>
            <person name="Lipzen A."/>
            <person name="Mousain D."/>
            <person name="Ng V."/>
            <person name="Wang R."/>
            <person name="Wang X."/>
            <person name="Dai Y."/>
            <person name="Henrissat B."/>
            <person name="Grigoriev I.V."/>
            <person name="Guerin-Laguette A."/>
            <person name="Yu F."/>
            <person name="Martin F.M."/>
        </authorList>
    </citation>
    <scope>NUCLEOTIDE SEQUENCE</scope>
    <source>
        <strain evidence="7">QP</strain>
    </source>
</reference>
<evidence type="ECO:0000256" key="6">
    <source>
        <dbReference type="SAM" id="MobiDB-lite"/>
    </source>
</evidence>
<name>A0AAD4LSF5_9AGAM</name>
<dbReference type="Pfam" id="PF13041">
    <property type="entry name" value="PPR_2"/>
    <property type="match status" value="1"/>
</dbReference>
<dbReference type="AlphaFoldDB" id="A0AAD4LSF5"/>
<dbReference type="InterPro" id="IPR011990">
    <property type="entry name" value="TPR-like_helical_dom_sf"/>
</dbReference>
<accession>A0AAD4LSF5</accession>
<evidence type="ECO:0000256" key="1">
    <source>
        <dbReference type="ARBA" id="ARBA00006192"/>
    </source>
</evidence>